<reference evidence="1 2" key="1">
    <citation type="submission" date="2019-02" db="EMBL/GenBank/DDBJ databases">
        <title>Deep-cultivation of Planctomycetes and their phenomic and genomic characterization uncovers novel biology.</title>
        <authorList>
            <person name="Wiegand S."/>
            <person name="Jogler M."/>
            <person name="Boedeker C."/>
            <person name="Pinto D."/>
            <person name="Vollmers J."/>
            <person name="Rivas-Marin E."/>
            <person name="Kohn T."/>
            <person name="Peeters S.H."/>
            <person name="Heuer A."/>
            <person name="Rast P."/>
            <person name="Oberbeckmann S."/>
            <person name="Bunk B."/>
            <person name="Jeske O."/>
            <person name="Meyerdierks A."/>
            <person name="Storesund J.E."/>
            <person name="Kallscheuer N."/>
            <person name="Luecker S."/>
            <person name="Lage O.M."/>
            <person name="Pohl T."/>
            <person name="Merkel B.J."/>
            <person name="Hornburger P."/>
            <person name="Mueller R.-W."/>
            <person name="Bruemmer F."/>
            <person name="Labrenz M."/>
            <person name="Spormann A.M."/>
            <person name="Op den Camp H."/>
            <person name="Overmann J."/>
            <person name="Amann R."/>
            <person name="Jetten M.S.M."/>
            <person name="Mascher T."/>
            <person name="Medema M.H."/>
            <person name="Devos D.P."/>
            <person name="Kaster A.-K."/>
            <person name="Ovreas L."/>
            <person name="Rohde M."/>
            <person name="Galperin M.Y."/>
            <person name="Jogler C."/>
        </authorList>
    </citation>
    <scope>NUCLEOTIDE SEQUENCE [LARGE SCALE GENOMIC DNA]</scope>
    <source>
        <strain evidence="1 2">Pan241w</strain>
    </source>
</reference>
<evidence type="ECO:0000313" key="1">
    <source>
        <dbReference type="EMBL" id="QDT42528.1"/>
    </source>
</evidence>
<proteinExistence type="predicted"/>
<gene>
    <name evidence="1" type="ORF">Pan241w_26130</name>
</gene>
<accession>A0A517RF74</accession>
<keyword evidence="2" id="KW-1185">Reference proteome</keyword>
<dbReference type="Proteomes" id="UP000317171">
    <property type="component" value="Chromosome"/>
</dbReference>
<dbReference type="EMBL" id="CP036269">
    <property type="protein sequence ID" value="QDT42528.1"/>
    <property type="molecule type" value="Genomic_DNA"/>
</dbReference>
<name>A0A517RF74_9PLAN</name>
<organism evidence="1 2">
    <name type="scientific">Gimesia alba</name>
    <dbReference type="NCBI Taxonomy" id="2527973"/>
    <lineage>
        <taxon>Bacteria</taxon>
        <taxon>Pseudomonadati</taxon>
        <taxon>Planctomycetota</taxon>
        <taxon>Planctomycetia</taxon>
        <taxon>Planctomycetales</taxon>
        <taxon>Planctomycetaceae</taxon>
        <taxon>Gimesia</taxon>
    </lineage>
</organism>
<dbReference type="KEGG" id="gaz:Pan241w_26130"/>
<evidence type="ECO:0000313" key="2">
    <source>
        <dbReference type="Proteomes" id="UP000317171"/>
    </source>
</evidence>
<sequence>MASLKTVTLNSVCSLNGPVIAIHPAELVSETIRANKYPAFQTICCTVQRSAFTFQHGEN</sequence>
<protein>
    <submittedName>
        <fullName evidence="1">Uncharacterized protein</fullName>
    </submittedName>
</protein>
<dbReference type="AlphaFoldDB" id="A0A517RF74"/>